<dbReference type="EC" id="5.1.1.1" evidence="5"/>
<sequence length="382" mass="42239">MPGNPQDRVWAAIDLAALERNLGRIRSALPPHVRYVAVVKADAYGHGLYQTVARLMQCHADAFAVANVFEGAEVREVGAGWPILVLGAVLPGEEDHLVNYDLIATVSGEEEVKRFEKAARRAGQALRVHLKIDTGMGRLGVWHSDAEALFKRLEKSKHLVLEGIFTHFSSADSDLDYTRTQRDRLLRFIKKIPVETQRDLLVHADNSAGLESFTKDSPLNAVRVGLLQFGLLPYPTSLLSRLAVEPVLSFSTRVGLTKELPSGTPISYGQTYRLKQRSRIAVLTAGYGDGIPTASSNKAEVLIMGKRCPVLGRITMDQTVVDVTHIEHPVSPGDIATLIGRQGREEITVTEFSEWGNCIPWETFCSLTKRVPRVYQTSRVHT</sequence>
<feature type="domain" description="Alanine racemase C-terminal" evidence="8">
    <location>
        <begin position="247"/>
        <end position="376"/>
    </location>
</feature>
<proteinExistence type="inferred from homology"/>
<dbReference type="Gene3D" id="3.20.20.10">
    <property type="entry name" value="Alanine racemase"/>
    <property type="match status" value="1"/>
</dbReference>
<dbReference type="EMBL" id="CP136920">
    <property type="protein sequence ID" value="WOO39833.1"/>
    <property type="molecule type" value="Genomic_DNA"/>
</dbReference>
<dbReference type="InterPro" id="IPR020622">
    <property type="entry name" value="Ala_racemase_pyridoxalP-BS"/>
</dbReference>
<dbReference type="PRINTS" id="PR00992">
    <property type="entry name" value="ALARACEMASE"/>
</dbReference>
<dbReference type="Gene3D" id="2.40.37.10">
    <property type="entry name" value="Lyase, Ornithine Decarboxylase, Chain A, domain 1"/>
    <property type="match status" value="1"/>
</dbReference>
<feature type="binding site" evidence="5 7">
    <location>
        <position position="316"/>
    </location>
    <ligand>
        <name>substrate</name>
    </ligand>
</feature>
<evidence type="ECO:0000313" key="9">
    <source>
        <dbReference type="EMBL" id="WOO39833.1"/>
    </source>
</evidence>
<dbReference type="FunFam" id="3.20.20.10:FF:000002">
    <property type="entry name" value="Alanine racemase"/>
    <property type="match status" value="1"/>
</dbReference>
<feature type="active site" description="Proton acceptor; specific for D-alanine" evidence="5">
    <location>
        <position position="40"/>
    </location>
</feature>
<organism evidence="9 10">
    <name type="scientific">Rubellicoccus peritrichatus</name>
    <dbReference type="NCBI Taxonomy" id="3080537"/>
    <lineage>
        <taxon>Bacteria</taxon>
        <taxon>Pseudomonadati</taxon>
        <taxon>Verrucomicrobiota</taxon>
        <taxon>Opitutia</taxon>
        <taxon>Puniceicoccales</taxon>
        <taxon>Cerasicoccaceae</taxon>
        <taxon>Rubellicoccus</taxon>
    </lineage>
</organism>
<dbReference type="SUPFAM" id="SSF51419">
    <property type="entry name" value="PLP-binding barrel"/>
    <property type="match status" value="1"/>
</dbReference>
<evidence type="ECO:0000256" key="5">
    <source>
        <dbReference type="HAMAP-Rule" id="MF_01201"/>
    </source>
</evidence>
<evidence type="ECO:0000256" key="6">
    <source>
        <dbReference type="PIRSR" id="PIRSR600821-50"/>
    </source>
</evidence>
<dbReference type="InterPro" id="IPR011079">
    <property type="entry name" value="Ala_racemase_C"/>
</dbReference>
<gene>
    <name evidence="9" type="primary">alr</name>
    <name evidence="9" type="ORF">RZN69_14505</name>
</gene>
<dbReference type="KEGG" id="puo:RZN69_14505"/>
<dbReference type="HAMAP" id="MF_01201">
    <property type="entry name" value="Ala_racemase"/>
    <property type="match status" value="1"/>
</dbReference>
<dbReference type="RefSeq" id="WP_317831858.1">
    <property type="nucleotide sequence ID" value="NZ_CP136920.1"/>
</dbReference>
<dbReference type="GO" id="GO:0030170">
    <property type="term" value="F:pyridoxal phosphate binding"/>
    <property type="evidence" value="ECO:0007669"/>
    <property type="project" value="UniProtKB-UniRule"/>
</dbReference>
<evidence type="ECO:0000256" key="2">
    <source>
        <dbReference type="ARBA" id="ARBA00001933"/>
    </source>
</evidence>
<dbReference type="GO" id="GO:0030632">
    <property type="term" value="P:D-alanine biosynthetic process"/>
    <property type="evidence" value="ECO:0007669"/>
    <property type="project" value="UniProtKB-UniRule"/>
</dbReference>
<evidence type="ECO:0000256" key="3">
    <source>
        <dbReference type="ARBA" id="ARBA00022898"/>
    </source>
</evidence>
<dbReference type="SUPFAM" id="SSF50621">
    <property type="entry name" value="Alanine racemase C-terminal domain-like"/>
    <property type="match status" value="1"/>
</dbReference>
<keyword evidence="10" id="KW-1185">Reference proteome</keyword>
<comment type="cofactor">
    <cofactor evidence="2 5 6">
        <name>pyridoxal 5'-phosphate</name>
        <dbReference type="ChEBI" id="CHEBI:597326"/>
    </cofactor>
</comment>
<evidence type="ECO:0000259" key="8">
    <source>
        <dbReference type="SMART" id="SM01005"/>
    </source>
</evidence>
<keyword evidence="4 5" id="KW-0413">Isomerase</keyword>
<dbReference type="PANTHER" id="PTHR30511">
    <property type="entry name" value="ALANINE RACEMASE"/>
    <property type="match status" value="1"/>
</dbReference>
<comment type="function">
    <text evidence="5">Catalyzes the interconversion of L-alanine and D-alanine. May also act on other amino acids.</text>
</comment>
<dbReference type="Pfam" id="PF01168">
    <property type="entry name" value="Ala_racemase_N"/>
    <property type="match status" value="1"/>
</dbReference>
<protein>
    <recommendedName>
        <fullName evidence="5">Alanine racemase</fullName>
        <ecNumber evidence="5">5.1.1.1</ecNumber>
    </recommendedName>
</protein>
<dbReference type="InterPro" id="IPR029066">
    <property type="entry name" value="PLP-binding_barrel"/>
</dbReference>
<feature type="active site" description="Proton acceptor; specific for L-alanine" evidence="5">
    <location>
        <position position="268"/>
    </location>
</feature>
<dbReference type="InterPro" id="IPR009006">
    <property type="entry name" value="Ala_racemase/Decarboxylase_C"/>
</dbReference>
<dbReference type="GO" id="GO:0008784">
    <property type="term" value="F:alanine racemase activity"/>
    <property type="evidence" value="ECO:0007669"/>
    <property type="project" value="UniProtKB-UniRule"/>
</dbReference>
<evidence type="ECO:0000256" key="7">
    <source>
        <dbReference type="PIRSR" id="PIRSR600821-52"/>
    </source>
</evidence>
<evidence type="ECO:0000313" key="10">
    <source>
        <dbReference type="Proteomes" id="UP001304300"/>
    </source>
</evidence>
<feature type="modified residue" description="N6-(pyridoxal phosphate)lysine" evidence="5 6">
    <location>
        <position position="40"/>
    </location>
</feature>
<comment type="similarity">
    <text evidence="5">Belongs to the alanine racemase family.</text>
</comment>
<accession>A0AAQ3QQ46</accession>
<dbReference type="NCBIfam" id="TIGR00492">
    <property type="entry name" value="alr"/>
    <property type="match status" value="1"/>
</dbReference>
<comment type="catalytic activity">
    <reaction evidence="1 5">
        <text>L-alanine = D-alanine</text>
        <dbReference type="Rhea" id="RHEA:20249"/>
        <dbReference type="ChEBI" id="CHEBI:57416"/>
        <dbReference type="ChEBI" id="CHEBI:57972"/>
        <dbReference type="EC" id="5.1.1.1"/>
    </reaction>
</comment>
<dbReference type="Proteomes" id="UP001304300">
    <property type="component" value="Chromosome"/>
</dbReference>
<name>A0AAQ3QQ46_9BACT</name>
<dbReference type="InterPro" id="IPR000821">
    <property type="entry name" value="Ala_racemase"/>
</dbReference>
<comment type="pathway">
    <text evidence="5">Amino-acid biosynthesis; D-alanine biosynthesis; D-alanine from L-alanine: step 1/1.</text>
</comment>
<dbReference type="GO" id="GO:0005829">
    <property type="term" value="C:cytosol"/>
    <property type="evidence" value="ECO:0007669"/>
    <property type="project" value="TreeGrafter"/>
</dbReference>
<dbReference type="CDD" id="cd00430">
    <property type="entry name" value="PLPDE_III_AR"/>
    <property type="match status" value="1"/>
</dbReference>
<dbReference type="PROSITE" id="PS00395">
    <property type="entry name" value="ALANINE_RACEMASE"/>
    <property type="match status" value="1"/>
</dbReference>
<dbReference type="PANTHER" id="PTHR30511:SF0">
    <property type="entry name" value="ALANINE RACEMASE, CATABOLIC-RELATED"/>
    <property type="match status" value="1"/>
</dbReference>
<dbReference type="Pfam" id="PF00842">
    <property type="entry name" value="Ala_racemase_C"/>
    <property type="match status" value="1"/>
</dbReference>
<evidence type="ECO:0000256" key="4">
    <source>
        <dbReference type="ARBA" id="ARBA00023235"/>
    </source>
</evidence>
<dbReference type="AlphaFoldDB" id="A0AAQ3QQ46"/>
<feature type="binding site" evidence="5 7">
    <location>
        <position position="138"/>
    </location>
    <ligand>
        <name>substrate</name>
    </ligand>
</feature>
<reference evidence="9 10" key="1">
    <citation type="submission" date="2023-10" db="EMBL/GenBank/DDBJ databases">
        <title>Rubellicoccus peritrichatus gen. nov., sp. nov., isolated from an algae of coral reef tank.</title>
        <authorList>
            <person name="Luo J."/>
        </authorList>
    </citation>
    <scope>NUCLEOTIDE SEQUENCE [LARGE SCALE GENOMIC DNA]</scope>
    <source>
        <strain evidence="9 10">CR14</strain>
    </source>
</reference>
<keyword evidence="3 5" id="KW-0663">Pyridoxal phosphate</keyword>
<evidence type="ECO:0000256" key="1">
    <source>
        <dbReference type="ARBA" id="ARBA00000316"/>
    </source>
</evidence>
<dbReference type="InterPro" id="IPR001608">
    <property type="entry name" value="Ala_racemase_N"/>
</dbReference>
<dbReference type="SMART" id="SM01005">
    <property type="entry name" value="Ala_racemase_C"/>
    <property type="match status" value="1"/>
</dbReference>